<reference evidence="5" key="1">
    <citation type="submission" date="2021-01" db="EMBL/GenBank/DDBJ databases">
        <title>Adiantum capillus-veneris genome.</title>
        <authorList>
            <person name="Fang Y."/>
            <person name="Liao Q."/>
        </authorList>
    </citation>
    <scope>NUCLEOTIDE SEQUENCE</scope>
    <source>
        <strain evidence="5">H3</strain>
        <tissue evidence="5">Leaf</tissue>
    </source>
</reference>
<organism evidence="5 6">
    <name type="scientific">Adiantum capillus-veneris</name>
    <name type="common">Maidenhair fern</name>
    <dbReference type="NCBI Taxonomy" id="13818"/>
    <lineage>
        <taxon>Eukaryota</taxon>
        <taxon>Viridiplantae</taxon>
        <taxon>Streptophyta</taxon>
        <taxon>Embryophyta</taxon>
        <taxon>Tracheophyta</taxon>
        <taxon>Polypodiopsida</taxon>
        <taxon>Polypodiidae</taxon>
        <taxon>Polypodiales</taxon>
        <taxon>Pteridineae</taxon>
        <taxon>Pteridaceae</taxon>
        <taxon>Vittarioideae</taxon>
        <taxon>Adiantum</taxon>
    </lineage>
</organism>
<evidence type="ECO:0000313" key="6">
    <source>
        <dbReference type="Proteomes" id="UP000886520"/>
    </source>
</evidence>
<comment type="caution">
    <text evidence="5">The sequence shown here is derived from an EMBL/GenBank/DDBJ whole genome shotgun (WGS) entry which is preliminary data.</text>
</comment>
<dbReference type="InterPro" id="IPR004087">
    <property type="entry name" value="KH_dom"/>
</dbReference>
<dbReference type="InterPro" id="IPR036612">
    <property type="entry name" value="KH_dom_type_1_sf"/>
</dbReference>
<dbReference type="Gene3D" id="3.30.1370.10">
    <property type="entry name" value="K Homology domain, type 1"/>
    <property type="match status" value="2"/>
</dbReference>
<feature type="domain" description="K Homology" evidence="4">
    <location>
        <begin position="350"/>
        <end position="425"/>
    </location>
</feature>
<dbReference type="CDD" id="cd22460">
    <property type="entry name" value="KH-I_PEPPER_rpt2_like"/>
    <property type="match status" value="2"/>
</dbReference>
<dbReference type="AlphaFoldDB" id="A0A9D4UQE9"/>
<evidence type="ECO:0000313" key="5">
    <source>
        <dbReference type="EMBL" id="KAI5072193.1"/>
    </source>
</evidence>
<evidence type="ECO:0000256" key="2">
    <source>
        <dbReference type="PROSITE-ProRule" id="PRU00117"/>
    </source>
</evidence>
<feature type="compositionally biased region" description="Basic and acidic residues" evidence="3">
    <location>
        <begin position="17"/>
        <end position="26"/>
    </location>
</feature>
<feature type="region of interest" description="Disordered" evidence="3">
    <location>
        <begin position="1"/>
        <end position="84"/>
    </location>
</feature>
<gene>
    <name evidence="5" type="ORF">GOP47_0012299</name>
</gene>
<evidence type="ECO:0000259" key="4">
    <source>
        <dbReference type="SMART" id="SM00322"/>
    </source>
</evidence>
<keyword evidence="1" id="KW-0677">Repeat</keyword>
<feature type="compositionally biased region" description="Basic and acidic residues" evidence="3">
    <location>
        <begin position="60"/>
        <end position="80"/>
    </location>
</feature>
<keyword evidence="2" id="KW-0694">RNA-binding</keyword>
<evidence type="ECO:0000256" key="1">
    <source>
        <dbReference type="ARBA" id="ARBA00022737"/>
    </source>
</evidence>
<dbReference type="Gene3D" id="3.30.310.210">
    <property type="match status" value="1"/>
</dbReference>
<feature type="compositionally biased region" description="Basic residues" evidence="3">
    <location>
        <begin position="7"/>
        <end position="16"/>
    </location>
</feature>
<name>A0A9D4UQE9_ADICA</name>
<feature type="domain" description="K Homology" evidence="4">
    <location>
        <begin position="113"/>
        <end position="188"/>
    </location>
</feature>
<dbReference type="InterPro" id="IPR004088">
    <property type="entry name" value="KH_dom_type_1"/>
</dbReference>
<sequence length="599" mass="65493">MDDPYHRSRGKRSHSHRDREYLEPSGRHKKFISEDLFNPPALPKPAPEERVIFISSSESDWERDRGRRDRERDKDSREPRLSPAQDALMQVHERILEGGFAKEFNLAEEDSSRGVTTRLLVPNSQVGCLLGKGGHIIEKMRQQSKTQIRILPRDDAPFCSMPNDEIVQIVGDANAVKKALRLISTQLFENPPRDRHPGASHSPSRAAFLAEETNPPHRAALSSRGSYSSGQHPKSLQLPPSDYGVAASGRGAQFHGSLNSLPEDKHELVFRILCPRDKIGGIIGKGGSIVHSLEDEIGVSINVCGNVPGSDERVVMISSVERPDDDISPAQEALLHVQTRIADLGSDKDAVITSRLLISANQVACLLGTGGSVIAEMRKMTGANIRIFGKDDLPSCANPTDEVVQIVGDIQNAREALVEVTKRLRSNLYYERPLESGVVPASLSNSTPQNRHDFLSLGQTDFPTSGVQNTGRSASSYVKSSPPGYWMEKDLLGGSRLASYESPSLHKEPDLFRTTGALITKTTVEVVLPHRVAGTIFGDGTKFAQIRQMSGAQVNFLDVRPGALEAVVEISGTPEQTQSAQSLLQAFIMRGQTSSLGYP</sequence>
<dbReference type="Proteomes" id="UP000886520">
    <property type="component" value="Chromosome 12"/>
</dbReference>
<dbReference type="SUPFAM" id="SSF54791">
    <property type="entry name" value="Eukaryotic type KH-domain (KH-domain type I)"/>
    <property type="match status" value="4"/>
</dbReference>
<feature type="region of interest" description="Disordered" evidence="3">
    <location>
        <begin position="209"/>
        <end position="243"/>
    </location>
</feature>
<dbReference type="GO" id="GO:0003723">
    <property type="term" value="F:RNA binding"/>
    <property type="evidence" value="ECO:0007669"/>
    <property type="project" value="UniProtKB-UniRule"/>
</dbReference>
<dbReference type="PANTHER" id="PTHR10288">
    <property type="entry name" value="KH DOMAIN CONTAINING RNA BINDING PROTEIN"/>
    <property type="match status" value="1"/>
</dbReference>
<feature type="domain" description="K Homology" evidence="4">
    <location>
        <begin position="520"/>
        <end position="589"/>
    </location>
</feature>
<protein>
    <recommendedName>
        <fullName evidence="4">K Homology domain-containing protein</fullName>
    </recommendedName>
</protein>
<dbReference type="PROSITE" id="PS50084">
    <property type="entry name" value="KH_TYPE_1"/>
    <property type="match status" value="4"/>
</dbReference>
<keyword evidence="6" id="KW-1185">Reference proteome</keyword>
<dbReference type="SMART" id="SM00322">
    <property type="entry name" value="KH"/>
    <property type="match status" value="4"/>
</dbReference>
<proteinExistence type="predicted"/>
<feature type="compositionally biased region" description="Polar residues" evidence="3">
    <location>
        <begin position="223"/>
        <end position="234"/>
    </location>
</feature>
<dbReference type="Pfam" id="PF00013">
    <property type="entry name" value="KH_1"/>
    <property type="match status" value="4"/>
</dbReference>
<feature type="domain" description="K Homology" evidence="4">
    <location>
        <begin position="266"/>
        <end position="339"/>
    </location>
</feature>
<dbReference type="OrthoDB" id="442947at2759"/>
<evidence type="ECO:0000256" key="3">
    <source>
        <dbReference type="SAM" id="MobiDB-lite"/>
    </source>
</evidence>
<dbReference type="EMBL" id="JABFUD020000012">
    <property type="protein sequence ID" value="KAI5072193.1"/>
    <property type="molecule type" value="Genomic_DNA"/>
</dbReference>
<accession>A0A9D4UQE9</accession>